<dbReference type="RefSeq" id="WP_161919004.1">
    <property type="nucleotide sequence ID" value="NZ_JAACYS010000001.1"/>
</dbReference>
<comment type="caution">
    <text evidence="1">The sequence shown here is derived from an EMBL/GenBank/DDBJ whole genome shotgun (WGS) entry which is preliminary data.</text>
</comment>
<dbReference type="Proteomes" id="UP000743899">
    <property type="component" value="Unassembled WGS sequence"/>
</dbReference>
<evidence type="ECO:0000313" key="2">
    <source>
        <dbReference type="Proteomes" id="UP000743899"/>
    </source>
</evidence>
<keyword evidence="2" id="KW-1185">Reference proteome</keyword>
<dbReference type="Pfam" id="PF14003">
    <property type="entry name" value="YlbE"/>
    <property type="match status" value="1"/>
</dbReference>
<proteinExistence type="predicted"/>
<dbReference type="InterPro" id="IPR025613">
    <property type="entry name" value="YlbE"/>
</dbReference>
<dbReference type="EMBL" id="JAACYS010000001">
    <property type="protein sequence ID" value="NCU16167.1"/>
    <property type="molecule type" value="Genomic_DNA"/>
</dbReference>
<name>A0ABW9ZY89_9BACI</name>
<organism evidence="1 2">
    <name type="scientific">Pallidibacillus pasinlerensis</name>
    <dbReference type="NCBI Taxonomy" id="2703818"/>
    <lineage>
        <taxon>Bacteria</taxon>
        <taxon>Bacillati</taxon>
        <taxon>Bacillota</taxon>
        <taxon>Bacilli</taxon>
        <taxon>Bacillales</taxon>
        <taxon>Bacillaceae</taxon>
        <taxon>Pallidibacillus</taxon>
    </lineage>
</organism>
<accession>A0ABW9ZY89</accession>
<protein>
    <recommendedName>
        <fullName evidence="3">YlbE-like protein</fullName>
    </recommendedName>
</protein>
<gene>
    <name evidence="1" type="ORF">GW534_00060</name>
</gene>
<evidence type="ECO:0000313" key="1">
    <source>
        <dbReference type="EMBL" id="NCU16167.1"/>
    </source>
</evidence>
<evidence type="ECO:0008006" key="3">
    <source>
        <dbReference type="Google" id="ProtNLM"/>
    </source>
</evidence>
<reference evidence="1 2" key="1">
    <citation type="submission" date="2020-01" db="EMBL/GenBank/DDBJ databases">
        <title>A novel Bacillus sp. from Pasinler.</title>
        <authorList>
            <person name="Adiguzel A."/>
            <person name="Ay H."/>
            <person name="Baltaci M.O."/>
        </authorList>
    </citation>
    <scope>NUCLEOTIDE SEQUENCE [LARGE SCALE GENOMIC DNA]</scope>
    <source>
        <strain evidence="1 2">P1</strain>
    </source>
</reference>
<sequence length="79" mass="9744">MRKEVYNYIVSKKDLQNFIREHPAWYQELSRRPWKLKQFEQEAMKYYKKTIPDRVEKVSMGMNIAYMMLSMLENMNQST</sequence>